<dbReference type="PANTHER" id="PTHR16128">
    <property type="entry name" value="FAD/NAD(P)-BINDING OXIDOREDUCTASE FAMILY PROTEIN"/>
    <property type="match status" value="1"/>
</dbReference>
<dbReference type="EMBL" id="JBHSMQ010000007">
    <property type="protein sequence ID" value="MFC5456726.1"/>
    <property type="molecule type" value="Genomic_DNA"/>
</dbReference>
<accession>A0ABW0KVT4</accession>
<evidence type="ECO:0000313" key="3">
    <source>
        <dbReference type="Proteomes" id="UP001596052"/>
    </source>
</evidence>
<organism evidence="2 3">
    <name type="scientific">Prosthecobacter fluviatilis</name>
    <dbReference type="NCBI Taxonomy" id="445931"/>
    <lineage>
        <taxon>Bacteria</taxon>
        <taxon>Pseudomonadati</taxon>
        <taxon>Verrucomicrobiota</taxon>
        <taxon>Verrucomicrobiia</taxon>
        <taxon>Verrucomicrobiales</taxon>
        <taxon>Verrucomicrobiaceae</taxon>
        <taxon>Prosthecobacter</taxon>
    </lineage>
</organism>
<dbReference type="SUPFAM" id="SSF51905">
    <property type="entry name" value="FAD/NAD(P)-binding domain"/>
    <property type="match status" value="1"/>
</dbReference>
<dbReference type="InterPro" id="IPR036188">
    <property type="entry name" value="FAD/NAD-bd_sf"/>
</dbReference>
<proteinExistence type="predicted"/>
<dbReference type="Pfam" id="PF13450">
    <property type="entry name" value="NAD_binding_8"/>
    <property type="match status" value="1"/>
</dbReference>
<name>A0ABW0KVT4_9BACT</name>
<sequence length="328" mass="35101">MPTHEPPVDVLIIGTGVSGLIAAREIQRGGRSVLLLDKGRGLGGRLASRRIGAATFDHGAQFITTRDARFEEILKQGAQAGIMQEWCRGFSAAADGHTRWRGRPAMTAFAKYLAQGLEARMEKQVVALRPAADRYSVETSTGDCYSAAAVLLTPPVPQSLALLATGEIELDPAMRTRLESIQYERCLAVMAVLKEPSLIPPPGGFAPASGPVSWIADNQLKGISAEPAVTIHATHEFSLAHWDEDRMESGRMLLEAARPWLGAEVVSYQVHGWRYSKPLQVDAHPCALLQASPPLVIAGDAFAGPRVEGAALSGFAAAETLLAHLPHP</sequence>
<dbReference type="Gene3D" id="3.50.50.60">
    <property type="entry name" value="FAD/NAD(P)-binding domain"/>
    <property type="match status" value="1"/>
</dbReference>
<keyword evidence="3" id="KW-1185">Reference proteome</keyword>
<evidence type="ECO:0000259" key="1">
    <source>
        <dbReference type="Pfam" id="PF01593"/>
    </source>
</evidence>
<dbReference type="PANTHER" id="PTHR16128:SF5">
    <property type="entry name" value="FAD_NAD(P)-BINDING OXIDOREDUCTASE FAMILY PROTEIN"/>
    <property type="match status" value="1"/>
</dbReference>
<feature type="domain" description="Amine oxidase" evidence="1">
    <location>
        <begin position="100"/>
        <end position="321"/>
    </location>
</feature>
<comment type="caution">
    <text evidence="2">The sequence shown here is derived from an EMBL/GenBank/DDBJ whole genome shotgun (WGS) entry which is preliminary data.</text>
</comment>
<protein>
    <submittedName>
        <fullName evidence="2">NAD(P)/FAD-dependent oxidoreductase</fullName>
    </submittedName>
</protein>
<dbReference type="Proteomes" id="UP001596052">
    <property type="component" value="Unassembled WGS sequence"/>
</dbReference>
<dbReference type="Gene3D" id="3.90.660.10">
    <property type="match status" value="1"/>
</dbReference>
<reference evidence="3" key="1">
    <citation type="journal article" date="2019" name="Int. J. Syst. Evol. Microbiol.">
        <title>The Global Catalogue of Microorganisms (GCM) 10K type strain sequencing project: providing services to taxonomists for standard genome sequencing and annotation.</title>
        <authorList>
            <consortium name="The Broad Institute Genomics Platform"/>
            <consortium name="The Broad Institute Genome Sequencing Center for Infectious Disease"/>
            <person name="Wu L."/>
            <person name="Ma J."/>
        </authorList>
    </citation>
    <scope>NUCLEOTIDE SEQUENCE [LARGE SCALE GENOMIC DNA]</scope>
    <source>
        <strain evidence="3">CGMCC 4.1469</strain>
    </source>
</reference>
<dbReference type="InterPro" id="IPR002937">
    <property type="entry name" value="Amino_oxidase"/>
</dbReference>
<evidence type="ECO:0000313" key="2">
    <source>
        <dbReference type="EMBL" id="MFC5456726.1"/>
    </source>
</evidence>
<dbReference type="Pfam" id="PF01593">
    <property type="entry name" value="Amino_oxidase"/>
    <property type="match status" value="1"/>
</dbReference>
<dbReference type="RefSeq" id="WP_377169262.1">
    <property type="nucleotide sequence ID" value="NZ_JBHSMQ010000007.1"/>
</dbReference>
<gene>
    <name evidence="2" type="ORF">ACFQDI_17805</name>
</gene>